<accession>A0ABW6GT94</accession>
<sequence length="198" mass="21790">MSPHQDRKAPRTMRPRPAAPPTPALRLPLLRLLCLLPLLCACAGPYQYYEGSGTHGVTAAEASGDWIGADGTRLSLRPDGTALIERLDGQDFDFDQGWRLSGTGTWEFDDRESGQQLVLDLTARTSTDTRPGATAAPATSPAPARSPYRWRFELDHDGQEQLVLFFFYGDPDAGNTNVLQRPEPVNSPYAAHWLEKAL</sequence>
<keyword evidence="3" id="KW-1185">Reference proteome</keyword>
<feature type="region of interest" description="Disordered" evidence="1">
    <location>
        <begin position="1"/>
        <end position="21"/>
    </location>
</feature>
<organism evidence="2 3">
    <name type="scientific">Kitasatospora phosalacinea</name>
    <dbReference type="NCBI Taxonomy" id="2065"/>
    <lineage>
        <taxon>Bacteria</taxon>
        <taxon>Bacillati</taxon>
        <taxon>Actinomycetota</taxon>
        <taxon>Actinomycetes</taxon>
        <taxon>Kitasatosporales</taxon>
        <taxon>Streptomycetaceae</taxon>
        <taxon>Kitasatospora</taxon>
    </lineage>
</organism>
<reference evidence="2 3" key="1">
    <citation type="submission" date="2024-09" db="EMBL/GenBank/DDBJ databases">
        <title>The Natural Products Discovery Center: Release of the First 8490 Sequenced Strains for Exploring Actinobacteria Biosynthetic Diversity.</title>
        <authorList>
            <person name="Kalkreuter E."/>
            <person name="Kautsar S.A."/>
            <person name="Yang D."/>
            <person name="Bader C.D."/>
            <person name="Teijaro C.N."/>
            <person name="Fluegel L."/>
            <person name="Davis C.M."/>
            <person name="Simpson J.R."/>
            <person name="Lauterbach L."/>
            <person name="Steele A.D."/>
            <person name="Gui C."/>
            <person name="Meng S."/>
            <person name="Li G."/>
            <person name="Viehrig K."/>
            <person name="Ye F."/>
            <person name="Su P."/>
            <person name="Kiefer A.F."/>
            <person name="Nichols A."/>
            <person name="Cepeda A.J."/>
            <person name="Yan W."/>
            <person name="Fan B."/>
            <person name="Jiang Y."/>
            <person name="Adhikari A."/>
            <person name="Zheng C.-J."/>
            <person name="Schuster L."/>
            <person name="Cowan T.M."/>
            <person name="Smanski M.J."/>
            <person name="Chevrette M.G."/>
            <person name="De Carvalho L.P.S."/>
            <person name="Shen B."/>
        </authorList>
    </citation>
    <scope>NUCLEOTIDE SEQUENCE [LARGE SCALE GENOMIC DNA]</scope>
    <source>
        <strain evidence="2 3">NPDC058753</strain>
    </source>
</reference>
<comment type="caution">
    <text evidence="2">The sequence shown here is derived from an EMBL/GenBank/DDBJ whole genome shotgun (WGS) entry which is preliminary data.</text>
</comment>
<feature type="compositionally biased region" description="Low complexity" evidence="1">
    <location>
        <begin position="129"/>
        <end position="146"/>
    </location>
</feature>
<name>A0ABW6GT94_9ACTN</name>
<dbReference type="Proteomes" id="UP001599542">
    <property type="component" value="Unassembled WGS sequence"/>
</dbReference>
<evidence type="ECO:0000256" key="1">
    <source>
        <dbReference type="SAM" id="MobiDB-lite"/>
    </source>
</evidence>
<gene>
    <name evidence="2" type="ORF">ACFW6T_28000</name>
</gene>
<protein>
    <recommendedName>
        <fullName evidence="4">Lipoprotein</fullName>
    </recommendedName>
</protein>
<proteinExistence type="predicted"/>
<evidence type="ECO:0000313" key="2">
    <source>
        <dbReference type="EMBL" id="MFE1355824.1"/>
    </source>
</evidence>
<dbReference type="RefSeq" id="WP_380323840.1">
    <property type="nucleotide sequence ID" value="NZ_JBHYPW010000022.1"/>
</dbReference>
<evidence type="ECO:0000313" key="3">
    <source>
        <dbReference type="Proteomes" id="UP001599542"/>
    </source>
</evidence>
<dbReference type="EMBL" id="JBHYPX010000069">
    <property type="protein sequence ID" value="MFE1355824.1"/>
    <property type="molecule type" value="Genomic_DNA"/>
</dbReference>
<feature type="region of interest" description="Disordered" evidence="1">
    <location>
        <begin position="124"/>
        <end position="146"/>
    </location>
</feature>
<evidence type="ECO:0008006" key="4">
    <source>
        <dbReference type="Google" id="ProtNLM"/>
    </source>
</evidence>